<keyword evidence="7" id="KW-1185">Reference proteome</keyword>
<evidence type="ECO:0000256" key="2">
    <source>
        <dbReference type="ARBA" id="ARBA00012918"/>
    </source>
</evidence>
<accession>A0ABU1FSD6</accession>
<feature type="binding site" evidence="5">
    <location>
        <position position="221"/>
    </location>
    <ligand>
        <name>substrate</name>
    </ligand>
</feature>
<feature type="binding site" evidence="5">
    <location>
        <position position="146"/>
    </location>
    <ligand>
        <name>substrate</name>
    </ligand>
</feature>
<dbReference type="Pfam" id="PF04960">
    <property type="entry name" value="Glutaminase"/>
    <property type="match status" value="1"/>
</dbReference>
<dbReference type="EMBL" id="JAVKGT010000010">
    <property type="protein sequence ID" value="MDR5711571.1"/>
    <property type="molecule type" value="Genomic_DNA"/>
</dbReference>
<comment type="caution">
    <text evidence="6">The sequence shown here is derived from an EMBL/GenBank/DDBJ whole genome shotgun (WGS) entry which is preliminary data.</text>
</comment>
<feature type="binding site" evidence="5">
    <location>
        <position position="291"/>
    </location>
    <ligand>
        <name>substrate</name>
    </ligand>
</feature>
<evidence type="ECO:0000256" key="5">
    <source>
        <dbReference type="HAMAP-Rule" id="MF_00313"/>
    </source>
</evidence>
<dbReference type="PANTHER" id="PTHR12544:SF48">
    <property type="entry name" value="GLUTAMINASE 1"/>
    <property type="match status" value="1"/>
</dbReference>
<dbReference type="Gene3D" id="3.40.710.10">
    <property type="entry name" value="DD-peptidase/beta-lactamase superfamily"/>
    <property type="match status" value="1"/>
</dbReference>
<comment type="subunit">
    <text evidence="5">Homotetramer.</text>
</comment>
<dbReference type="RefSeq" id="WP_310536954.1">
    <property type="nucleotide sequence ID" value="NZ_BAAAOC010000020.1"/>
</dbReference>
<comment type="catalytic activity">
    <reaction evidence="4 5">
        <text>L-glutamine + H2O = L-glutamate + NH4(+)</text>
        <dbReference type="Rhea" id="RHEA:15889"/>
        <dbReference type="ChEBI" id="CHEBI:15377"/>
        <dbReference type="ChEBI" id="CHEBI:28938"/>
        <dbReference type="ChEBI" id="CHEBI:29985"/>
        <dbReference type="ChEBI" id="CHEBI:58359"/>
        <dbReference type="EC" id="3.5.1.2"/>
    </reaction>
</comment>
<keyword evidence="5" id="KW-0007">Acetylation</keyword>
<sequence>MSNHPKNPVLFPYARDQGHLETDVVSTGDLPEAAVVENMMQKTYEMHVDLSEGTVASYIPKLAEADPGWFGLTLASATGSRFSSGDSQQEFSIQSIAKAFVYALVCDAVGHEEVRERIGVNNTGLPFNSVMAIELNEGHTMNPMVNAGALATTSLVSGSTWEEKWEFILQGLSAFAGRDLELDEGVYASEMETNMRNLSIARLLQSYGHITVDPARVTELYTRQCSLRVTTEDLAIMGATLANGGVHPITGTQVVGADVSRDVLSVMASTGMYEASGDWLFEIGMPGKSGVAGGIVTIAPGKGSLATFSPPLDPAGNSVRGIHATRHLSHKLGLNLFSSTARARQ</sequence>
<keyword evidence="3 5" id="KW-0378">Hydrolase</keyword>
<dbReference type="SUPFAM" id="SSF56601">
    <property type="entry name" value="beta-lactamase/transpeptidase-like"/>
    <property type="match status" value="1"/>
</dbReference>
<dbReference type="EC" id="3.5.1.2" evidence="2 5"/>
<dbReference type="NCBIfam" id="NF009020">
    <property type="entry name" value="PRK12356.1"/>
    <property type="match status" value="1"/>
</dbReference>
<organism evidence="6 7">
    <name type="scientific">Nesterenkonia flava</name>
    <dbReference type="NCBI Taxonomy" id="469799"/>
    <lineage>
        <taxon>Bacteria</taxon>
        <taxon>Bacillati</taxon>
        <taxon>Actinomycetota</taxon>
        <taxon>Actinomycetes</taxon>
        <taxon>Micrococcales</taxon>
        <taxon>Micrococcaceae</taxon>
        <taxon>Nesterenkonia</taxon>
    </lineage>
</organism>
<evidence type="ECO:0000256" key="3">
    <source>
        <dbReference type="ARBA" id="ARBA00022801"/>
    </source>
</evidence>
<feature type="binding site" evidence="5">
    <location>
        <position position="197"/>
    </location>
    <ligand>
        <name>substrate</name>
    </ligand>
</feature>
<evidence type="ECO:0000256" key="1">
    <source>
        <dbReference type="ARBA" id="ARBA00011076"/>
    </source>
</evidence>
<dbReference type="Proteomes" id="UP001260872">
    <property type="component" value="Unassembled WGS sequence"/>
</dbReference>
<dbReference type="PANTHER" id="PTHR12544">
    <property type="entry name" value="GLUTAMINASE"/>
    <property type="match status" value="1"/>
</dbReference>
<dbReference type="HAMAP" id="MF_00313">
    <property type="entry name" value="Glutaminase"/>
    <property type="match status" value="1"/>
</dbReference>
<gene>
    <name evidence="5 6" type="primary">glsA</name>
    <name evidence="6" type="ORF">RH857_05410</name>
</gene>
<feature type="binding site" evidence="5">
    <location>
        <position position="95"/>
    </location>
    <ligand>
        <name>substrate</name>
    </ligand>
</feature>
<dbReference type="NCBIfam" id="TIGR03814">
    <property type="entry name" value="Gln_ase"/>
    <property type="match status" value="1"/>
</dbReference>
<name>A0ABU1FSD6_9MICC</name>
<protein>
    <recommendedName>
        <fullName evidence="2 5">Glutaminase</fullName>
        <ecNumber evidence="2 5">3.5.1.2</ecNumber>
    </recommendedName>
</protein>
<feature type="binding site" evidence="5">
    <location>
        <position position="273"/>
    </location>
    <ligand>
        <name>substrate</name>
    </ligand>
</feature>
<evidence type="ECO:0000256" key="4">
    <source>
        <dbReference type="ARBA" id="ARBA00049534"/>
    </source>
</evidence>
<feature type="binding site" evidence="5">
    <location>
        <position position="190"/>
    </location>
    <ligand>
        <name>substrate</name>
    </ligand>
</feature>
<proteinExistence type="inferred from homology"/>
<reference evidence="7" key="1">
    <citation type="submission" date="2023-07" db="EMBL/GenBank/DDBJ databases">
        <title>Description of three actinobacteria isolated from air of manufacturing shop in a pharmaceutical factory.</title>
        <authorList>
            <person name="Zhang D.-F."/>
        </authorList>
    </citation>
    <scope>NUCLEOTIDE SEQUENCE [LARGE SCALE GENOMIC DNA]</scope>
    <source>
        <strain evidence="7">CCTCC AB 207010</strain>
    </source>
</reference>
<dbReference type="InterPro" id="IPR012338">
    <property type="entry name" value="Beta-lactam/transpept-like"/>
</dbReference>
<evidence type="ECO:0000313" key="6">
    <source>
        <dbReference type="EMBL" id="MDR5711571.1"/>
    </source>
</evidence>
<dbReference type="InterPro" id="IPR015868">
    <property type="entry name" value="Glutaminase"/>
</dbReference>
<comment type="similarity">
    <text evidence="1 5">Belongs to the glutaminase family.</text>
</comment>
<evidence type="ECO:0000313" key="7">
    <source>
        <dbReference type="Proteomes" id="UP001260872"/>
    </source>
</evidence>
<dbReference type="GO" id="GO:0004359">
    <property type="term" value="F:glutaminase activity"/>
    <property type="evidence" value="ECO:0007669"/>
    <property type="project" value="UniProtKB-EC"/>
</dbReference>